<organism evidence="3 4">
    <name type="scientific">Adineta steineri</name>
    <dbReference type="NCBI Taxonomy" id="433720"/>
    <lineage>
        <taxon>Eukaryota</taxon>
        <taxon>Metazoa</taxon>
        <taxon>Spiralia</taxon>
        <taxon>Gnathifera</taxon>
        <taxon>Rotifera</taxon>
        <taxon>Eurotatoria</taxon>
        <taxon>Bdelloidea</taxon>
        <taxon>Adinetida</taxon>
        <taxon>Adinetidae</taxon>
        <taxon>Adineta</taxon>
    </lineage>
</organism>
<comment type="caution">
    <text evidence="3">The sequence shown here is derived from an EMBL/GenBank/DDBJ whole genome shotgun (WGS) entry which is preliminary data.</text>
</comment>
<reference evidence="3" key="1">
    <citation type="submission" date="2021-02" db="EMBL/GenBank/DDBJ databases">
        <authorList>
            <person name="Nowell W R."/>
        </authorList>
    </citation>
    <scope>NUCLEOTIDE SEQUENCE</scope>
</reference>
<dbReference type="InterPro" id="IPR036047">
    <property type="entry name" value="F-box-like_dom_sf"/>
</dbReference>
<feature type="domain" description="F-box" evidence="1">
    <location>
        <begin position="5"/>
        <end position="54"/>
    </location>
</feature>
<dbReference type="InterPro" id="IPR001810">
    <property type="entry name" value="F-box_dom"/>
</dbReference>
<evidence type="ECO:0000259" key="1">
    <source>
        <dbReference type="PROSITE" id="PS50181"/>
    </source>
</evidence>
<dbReference type="EMBL" id="CAJNOI010000260">
    <property type="protein sequence ID" value="CAF1214522.1"/>
    <property type="molecule type" value="Genomic_DNA"/>
</dbReference>
<proteinExistence type="predicted"/>
<dbReference type="OrthoDB" id="10014371at2759"/>
<dbReference type="EMBL" id="CAJNOM010000559">
    <property type="protein sequence ID" value="CAF1500310.1"/>
    <property type="molecule type" value="Genomic_DNA"/>
</dbReference>
<evidence type="ECO:0000313" key="3">
    <source>
        <dbReference type="EMBL" id="CAF1500310.1"/>
    </source>
</evidence>
<keyword evidence="4" id="KW-1185">Reference proteome</keyword>
<name>A0A815TFE7_9BILA</name>
<sequence>MNHSIVQLNDLPDEILMMILKKLWNIRVLYSLIGINKKLDRIACDPAFTRYLSLVNRSSNNSVAPLTNEVLNRFCSQILPKIHHHIRRLDLESSTMERILSTTNYPNLHQLGLFNLRAKTAASLFTSKTLIAVKY</sequence>
<gene>
    <name evidence="2" type="ORF">BJG266_LOCUS27627</name>
    <name evidence="3" type="ORF">QVE165_LOCUS43461</name>
</gene>
<dbReference type="Gene3D" id="3.80.10.10">
    <property type="entry name" value="Ribonuclease Inhibitor"/>
    <property type="match status" value="1"/>
</dbReference>
<protein>
    <recommendedName>
        <fullName evidence="1">F-box domain-containing protein</fullName>
    </recommendedName>
</protein>
<dbReference type="AlphaFoldDB" id="A0A815TFE7"/>
<dbReference type="SUPFAM" id="SSF81383">
    <property type="entry name" value="F-box domain"/>
    <property type="match status" value="1"/>
</dbReference>
<evidence type="ECO:0000313" key="4">
    <source>
        <dbReference type="Proteomes" id="UP000663832"/>
    </source>
</evidence>
<dbReference type="Proteomes" id="UP000663877">
    <property type="component" value="Unassembled WGS sequence"/>
</dbReference>
<dbReference type="InterPro" id="IPR032675">
    <property type="entry name" value="LRR_dom_sf"/>
</dbReference>
<dbReference type="Proteomes" id="UP000663832">
    <property type="component" value="Unassembled WGS sequence"/>
</dbReference>
<accession>A0A815TFE7</accession>
<evidence type="ECO:0000313" key="2">
    <source>
        <dbReference type="EMBL" id="CAF1214522.1"/>
    </source>
</evidence>
<dbReference type="PROSITE" id="PS50181">
    <property type="entry name" value="FBOX"/>
    <property type="match status" value="1"/>
</dbReference>